<dbReference type="Proteomes" id="UP000032430">
    <property type="component" value="Chromosome I"/>
</dbReference>
<keyword evidence="2" id="KW-1185">Reference proteome</keyword>
<evidence type="ECO:0000313" key="1">
    <source>
        <dbReference type="EMBL" id="CEG57727.1"/>
    </source>
</evidence>
<evidence type="ECO:0000313" key="2">
    <source>
        <dbReference type="Proteomes" id="UP000032430"/>
    </source>
</evidence>
<gene>
    <name evidence="1" type="ORF">LFA_4020</name>
</gene>
<organism evidence="1 2">
    <name type="scientific">Legionella fallonii LLAP-10</name>
    <dbReference type="NCBI Taxonomy" id="1212491"/>
    <lineage>
        <taxon>Bacteria</taxon>
        <taxon>Pseudomonadati</taxon>
        <taxon>Pseudomonadota</taxon>
        <taxon>Gammaproteobacteria</taxon>
        <taxon>Legionellales</taxon>
        <taxon>Legionellaceae</taxon>
        <taxon>Legionella</taxon>
    </lineage>
</organism>
<dbReference type="KEGG" id="lfa:LFA_4020"/>
<reference evidence="2" key="1">
    <citation type="submission" date="2014-09" db="EMBL/GenBank/DDBJ databases">
        <authorList>
            <person name="Gomez-Valero L."/>
        </authorList>
    </citation>
    <scope>NUCLEOTIDE SEQUENCE [LARGE SCALE GENOMIC DNA]</scope>
    <source>
        <strain evidence="2">ATCC700992</strain>
    </source>
</reference>
<accession>A0A098G5J5</accession>
<dbReference type="HOGENOM" id="CLU_3081298_0_0_6"/>
<proteinExistence type="predicted"/>
<sequence>MIKIKSYGKLYVNLPAITNCFPCVTRYYSESEQGEKLVEPYVEQKPLLRSAI</sequence>
<protein>
    <submittedName>
        <fullName evidence="1">Uncharacterized protein</fullName>
    </submittedName>
</protein>
<name>A0A098G5J5_9GAMM</name>
<dbReference type="AlphaFoldDB" id="A0A098G5J5"/>
<dbReference type="EMBL" id="LN614827">
    <property type="protein sequence ID" value="CEG57727.1"/>
    <property type="molecule type" value="Genomic_DNA"/>
</dbReference>